<keyword evidence="9" id="KW-1133">Transmembrane helix</keyword>
<comment type="function">
    <text evidence="12">Catalyzes the hydrolysis of inorganic polyphosphate (polyP) chains of many hundreds of phosphate residues into shorter lengths.</text>
</comment>
<protein>
    <recommendedName>
        <fullName evidence="4 12">Endopolyphosphatase</fullName>
        <ecNumber evidence="3 12">3.6.1.10</ecNumber>
    </recommendedName>
</protein>
<dbReference type="eggNOG" id="KOG3770">
    <property type="taxonomic scope" value="Eukaryota"/>
</dbReference>
<dbReference type="HOGENOM" id="CLU_013424_2_0_1"/>
<feature type="region of interest" description="Disordered" evidence="13">
    <location>
        <begin position="431"/>
        <end position="475"/>
    </location>
</feature>
<keyword evidence="6" id="KW-0812">Transmembrane</keyword>
<dbReference type="PANTHER" id="PTHR10340:SF55">
    <property type="entry name" value="ENDOPOLYPHOSPHATASE"/>
    <property type="match status" value="1"/>
</dbReference>
<dbReference type="OrthoDB" id="348678at2759"/>
<dbReference type="AlphaFoldDB" id="G7DSN2"/>
<dbReference type="GO" id="GO:0000324">
    <property type="term" value="C:fungal-type vacuole"/>
    <property type="evidence" value="ECO:0007669"/>
    <property type="project" value="TreeGrafter"/>
</dbReference>
<organism evidence="16 17">
    <name type="scientific">Mixia osmundae (strain CBS 9802 / IAM 14324 / JCM 22182 / KY 12970)</name>
    <dbReference type="NCBI Taxonomy" id="764103"/>
    <lineage>
        <taxon>Eukaryota</taxon>
        <taxon>Fungi</taxon>
        <taxon>Dikarya</taxon>
        <taxon>Basidiomycota</taxon>
        <taxon>Pucciniomycotina</taxon>
        <taxon>Mixiomycetes</taxon>
        <taxon>Mixiales</taxon>
        <taxon>Mixiaceae</taxon>
        <taxon>Mixia</taxon>
    </lineage>
</organism>
<dbReference type="PROSITE" id="PS51257">
    <property type="entry name" value="PROKAR_LIPOPROTEIN"/>
    <property type="match status" value="1"/>
</dbReference>
<gene>
    <name evidence="16" type="primary">Mo00236</name>
    <name evidence="16" type="ORF">E5Q_00236</name>
</gene>
<proteinExistence type="inferred from homology"/>
<reference evidence="16 17" key="1">
    <citation type="journal article" date="2011" name="J. Gen. Appl. Microbiol.">
        <title>Draft genome sequencing of the enigmatic basidiomycete Mixia osmundae.</title>
        <authorList>
            <person name="Nishida H."/>
            <person name="Nagatsuka Y."/>
            <person name="Sugiyama J."/>
        </authorList>
    </citation>
    <scope>NUCLEOTIDE SEQUENCE [LARGE SCALE GENOMIC DNA]</scope>
    <source>
        <strain evidence="17">CBS 9802 / IAM 14324 / JCM 22182 / KY 12970</strain>
    </source>
</reference>
<dbReference type="FunCoup" id="G7DSN2">
    <property type="interactions" value="43"/>
</dbReference>
<evidence type="ECO:0000256" key="2">
    <source>
        <dbReference type="ARBA" id="ARBA00010399"/>
    </source>
</evidence>
<dbReference type="GO" id="GO:0006798">
    <property type="term" value="P:polyphosphate catabolic process"/>
    <property type="evidence" value="ECO:0007669"/>
    <property type="project" value="TreeGrafter"/>
</dbReference>
<keyword evidence="17" id="KW-1185">Reference proteome</keyword>
<dbReference type="InterPro" id="IPR012358">
    <property type="entry name" value="EndopolyPtase_N1"/>
</dbReference>
<evidence type="ECO:0000256" key="10">
    <source>
        <dbReference type="ARBA" id="ARBA00023136"/>
    </source>
</evidence>
<evidence type="ECO:0000256" key="3">
    <source>
        <dbReference type="ARBA" id="ARBA00012459"/>
    </source>
</evidence>
<accession>G7DSN2</accession>
<sequence>MRAVLAAGLLALSSCRAQGERQADVGTLKGRFLHITDMHPDRNYHYNASESSGCHRSKPSKSRHRAGYWGTPVSECDTPWSLLNATFAWLEHWKHEVDFVVWTGDNARHDIDSQLPRSLPEIIASNHLLADRMRGIFGHIPIVPSLGNNDIFPHNIMFSGPSRVTEGIAAAWHKFVPEGDFHVFQRGAYFSREVIPGRLVVASLNTLYFYDSNKAVDGCPISKHGVVDPGTLELDWLEAQLGIWRARGLQVYLSGHVPPSPGNWYELCYHRYAELAISFQDIIVGQLYGHMNVDHWFWFDSSEILTLDERLAVQNATIHRQSDHEIGVRSIDEDLLSDYKDLPKYRKLDLDDYSIVTVSPSIIPTYLPALRIFTYNVSHPDDRYKPGSLGLSGSFDNATSGAEPAYAIAPNASTTAASWWSWELGDVLPFSRKGSKRKGGNKRNHRHRHNKKKRKRRRPTIPRHASPDAPSRTSRFLTPLSHTTWYIDLDEANQQEGYGPGNNGSHGNRQPPSWQIEYTTLSRQALARHLLGKTSKSDGPLALPATIAHTVLDRIGFSLSPSINDDTVRALSRKIKAQMVPYGLPDLTIGRWLKLARRMAKSKNWPDQVHRMFVSSGAEDD</sequence>
<dbReference type="Pfam" id="PF00149">
    <property type="entry name" value="Metallophos"/>
    <property type="match status" value="1"/>
</dbReference>
<evidence type="ECO:0000256" key="14">
    <source>
        <dbReference type="SAM" id="SignalP"/>
    </source>
</evidence>
<feature type="signal peptide" evidence="14">
    <location>
        <begin position="1"/>
        <end position="17"/>
    </location>
</feature>
<dbReference type="EC" id="3.6.1.10" evidence="3 12"/>
<dbReference type="InterPro" id="IPR029052">
    <property type="entry name" value="Metallo-depent_PP-like"/>
</dbReference>
<evidence type="ECO:0000256" key="13">
    <source>
        <dbReference type="SAM" id="MobiDB-lite"/>
    </source>
</evidence>
<dbReference type="InterPro" id="IPR004843">
    <property type="entry name" value="Calcineurin-like_PHP"/>
</dbReference>
<dbReference type="GO" id="GO:0008081">
    <property type="term" value="F:phosphoric diester hydrolase activity"/>
    <property type="evidence" value="ECO:0007669"/>
    <property type="project" value="TreeGrafter"/>
</dbReference>
<dbReference type="GO" id="GO:0005774">
    <property type="term" value="C:vacuolar membrane"/>
    <property type="evidence" value="ECO:0007669"/>
    <property type="project" value="UniProtKB-SubCell"/>
</dbReference>
<evidence type="ECO:0000313" key="16">
    <source>
        <dbReference type="EMBL" id="GAA93592.1"/>
    </source>
</evidence>
<comment type="catalytic activity">
    <reaction evidence="12">
        <text>[phosphate](n+1) + n H2O = (n+1) phosphate + n H(+)</text>
        <dbReference type="Rhea" id="RHEA:22452"/>
        <dbReference type="Rhea" id="RHEA-COMP:14280"/>
        <dbReference type="ChEBI" id="CHEBI:15377"/>
        <dbReference type="ChEBI" id="CHEBI:15378"/>
        <dbReference type="ChEBI" id="CHEBI:16838"/>
        <dbReference type="ChEBI" id="CHEBI:43474"/>
        <dbReference type="EC" id="3.6.1.10"/>
    </reaction>
</comment>
<comment type="similarity">
    <text evidence="2">Belongs to the endopolyphosphatase PPN1 family.</text>
</comment>
<feature type="region of interest" description="Disordered" evidence="13">
    <location>
        <begin position="493"/>
        <end position="513"/>
    </location>
</feature>
<dbReference type="InterPro" id="IPR041805">
    <property type="entry name" value="ASMase/PPN1_MPP"/>
</dbReference>
<evidence type="ECO:0000256" key="9">
    <source>
        <dbReference type="ARBA" id="ARBA00022989"/>
    </source>
</evidence>
<dbReference type="Proteomes" id="UP000009131">
    <property type="component" value="Unassembled WGS sequence"/>
</dbReference>
<feature type="domain" description="Calcineurin-like phosphoesterase" evidence="15">
    <location>
        <begin position="31"/>
        <end position="271"/>
    </location>
</feature>
<evidence type="ECO:0000313" key="17">
    <source>
        <dbReference type="Proteomes" id="UP000009131"/>
    </source>
</evidence>
<dbReference type="PIRSF" id="PIRSF027093">
    <property type="entry name" value="EndopolyPtase_N1"/>
    <property type="match status" value="1"/>
</dbReference>
<evidence type="ECO:0000256" key="12">
    <source>
        <dbReference type="PIRNR" id="PIRNR027093"/>
    </source>
</evidence>
<dbReference type="InParanoid" id="G7DSN2"/>
<dbReference type="CDD" id="cd00842">
    <property type="entry name" value="MPP_ASMase"/>
    <property type="match status" value="1"/>
</dbReference>
<evidence type="ECO:0000259" key="15">
    <source>
        <dbReference type="Pfam" id="PF00149"/>
    </source>
</evidence>
<evidence type="ECO:0000256" key="4">
    <source>
        <dbReference type="ARBA" id="ARBA00014458"/>
    </source>
</evidence>
<dbReference type="EMBL" id="BABT02000007">
    <property type="protein sequence ID" value="GAA93592.1"/>
    <property type="molecule type" value="Genomic_DNA"/>
</dbReference>
<evidence type="ECO:0000256" key="5">
    <source>
        <dbReference type="ARBA" id="ARBA00022554"/>
    </source>
</evidence>
<dbReference type="SUPFAM" id="SSF56300">
    <property type="entry name" value="Metallo-dependent phosphatases"/>
    <property type="match status" value="1"/>
</dbReference>
<dbReference type="PANTHER" id="PTHR10340">
    <property type="entry name" value="SPHINGOMYELIN PHOSPHODIESTERASE"/>
    <property type="match status" value="1"/>
</dbReference>
<comment type="subcellular location">
    <subcellularLocation>
        <location evidence="1">Vacuole membrane</location>
        <topology evidence="1">Single-pass type II membrane protein</topology>
    </subcellularLocation>
</comment>
<keyword evidence="8" id="KW-0735">Signal-anchor</keyword>
<keyword evidence="7 12" id="KW-0378">Hydrolase</keyword>
<name>G7DSN2_MIXOS</name>
<evidence type="ECO:0000256" key="11">
    <source>
        <dbReference type="ARBA" id="ARBA00023180"/>
    </source>
</evidence>
<dbReference type="GO" id="GO:0005615">
    <property type="term" value="C:extracellular space"/>
    <property type="evidence" value="ECO:0007669"/>
    <property type="project" value="TreeGrafter"/>
</dbReference>
<keyword evidence="14" id="KW-0732">Signal</keyword>
<evidence type="ECO:0000256" key="7">
    <source>
        <dbReference type="ARBA" id="ARBA00022801"/>
    </source>
</evidence>
<dbReference type="GO" id="GO:0000298">
    <property type="term" value="F:endopolyphosphatase activity"/>
    <property type="evidence" value="ECO:0007669"/>
    <property type="project" value="UniProtKB-EC"/>
</dbReference>
<dbReference type="STRING" id="764103.G7DSN2"/>
<keyword evidence="11" id="KW-0325">Glycoprotein</keyword>
<evidence type="ECO:0000256" key="1">
    <source>
        <dbReference type="ARBA" id="ARBA00004576"/>
    </source>
</evidence>
<feature type="chain" id="PRO_5003492257" description="Endopolyphosphatase" evidence="14">
    <location>
        <begin position="18"/>
        <end position="621"/>
    </location>
</feature>
<evidence type="ECO:0000256" key="6">
    <source>
        <dbReference type="ARBA" id="ARBA00022692"/>
    </source>
</evidence>
<keyword evidence="5 12" id="KW-0926">Vacuole</keyword>
<evidence type="ECO:0000256" key="8">
    <source>
        <dbReference type="ARBA" id="ARBA00022968"/>
    </source>
</evidence>
<dbReference type="GO" id="GO:0004309">
    <property type="term" value="F:exopolyphosphatase activity"/>
    <property type="evidence" value="ECO:0007669"/>
    <property type="project" value="TreeGrafter"/>
</dbReference>
<reference evidence="16 17" key="2">
    <citation type="journal article" date="2012" name="Open Biol.">
        <title>Characteristics of nucleosomes and linker DNA regions on the genome of the basidiomycete Mixia osmundae revealed by mono- and dinucleosome mapping.</title>
        <authorList>
            <person name="Nishida H."/>
            <person name="Kondo S."/>
            <person name="Matsumoto T."/>
            <person name="Suzuki Y."/>
            <person name="Yoshikawa H."/>
            <person name="Taylor T.D."/>
            <person name="Sugiyama J."/>
        </authorList>
    </citation>
    <scope>NUCLEOTIDE SEQUENCE [LARGE SCALE GENOMIC DNA]</scope>
    <source>
        <strain evidence="17">CBS 9802 / IAM 14324 / JCM 22182 / KY 12970</strain>
    </source>
</reference>
<feature type="compositionally biased region" description="Basic residues" evidence="13">
    <location>
        <begin position="433"/>
        <end position="461"/>
    </location>
</feature>
<comment type="caution">
    <text evidence="16">The sequence shown here is derived from an EMBL/GenBank/DDBJ whole genome shotgun (WGS) entry which is preliminary data.</text>
</comment>
<keyword evidence="10 12" id="KW-0472">Membrane</keyword>